<dbReference type="EMBL" id="RBZN01000047">
    <property type="protein sequence ID" value="RKQ14199.1"/>
    <property type="molecule type" value="Genomic_DNA"/>
</dbReference>
<feature type="coiled-coil region" evidence="1">
    <location>
        <begin position="156"/>
        <end position="183"/>
    </location>
</feature>
<dbReference type="OrthoDB" id="2730772at2"/>
<gene>
    <name evidence="2" type="ORF">D8M03_14370</name>
</gene>
<keyword evidence="3" id="KW-1185">Reference proteome</keyword>
<evidence type="ECO:0000313" key="3">
    <source>
        <dbReference type="Proteomes" id="UP000272238"/>
    </source>
</evidence>
<evidence type="ECO:0008006" key="4">
    <source>
        <dbReference type="Google" id="ProtNLM"/>
    </source>
</evidence>
<reference evidence="2 3" key="1">
    <citation type="journal article" date="2016" name="Antonie Van Leeuwenhoek">
        <title>Lysinibacillus endophyticus sp. nov., an indole-3-acetic acid producing endophytic bacterium isolated from corn root (Zea mays cv. Xinken-5).</title>
        <authorList>
            <person name="Yu J."/>
            <person name="Guan X."/>
            <person name="Liu C."/>
            <person name="Xiang W."/>
            <person name="Yu Z."/>
            <person name="Liu X."/>
            <person name="Wang G."/>
        </authorList>
    </citation>
    <scope>NUCLEOTIDE SEQUENCE [LARGE SCALE GENOMIC DNA]</scope>
    <source>
        <strain evidence="2 3">DSM 100506</strain>
    </source>
</reference>
<dbReference type="AlphaFoldDB" id="A0A494YVG8"/>
<evidence type="ECO:0000313" key="2">
    <source>
        <dbReference type="EMBL" id="RKQ14199.1"/>
    </source>
</evidence>
<accession>A0A494YVG8</accession>
<keyword evidence="1" id="KW-0175">Coiled coil</keyword>
<evidence type="ECO:0000256" key="1">
    <source>
        <dbReference type="SAM" id="Coils"/>
    </source>
</evidence>
<dbReference type="RefSeq" id="WP_121215521.1">
    <property type="nucleotide sequence ID" value="NZ_RBZN01000047.1"/>
</dbReference>
<sequence length="252" mass="29872">MELQALQQKLSEQFHKATILETAIWCVPVHTVNIAYKPIVRTKMDILMRMLLFSLQKAKFKKAEQLSEILLVEELFIQDLLSKMHKTGLITKEDHFQLTEKGLKQLTSGVFEEDQEITSKETLYSPTHQTFLHGEIEAVLDFEDFPEDMYRYHVQVEEIQVDNDKLVEELRLLQMDEDEEEESKLVITSIESFEDIQVNDVPCIEFILFDEEKEQFTSRVWNTLTNNWDPTLQHQIEEKEKSSWKERFLSKK</sequence>
<dbReference type="Proteomes" id="UP000272238">
    <property type="component" value="Unassembled WGS sequence"/>
</dbReference>
<proteinExistence type="predicted"/>
<comment type="caution">
    <text evidence="2">The sequence shown here is derived from an EMBL/GenBank/DDBJ whole genome shotgun (WGS) entry which is preliminary data.</text>
</comment>
<protein>
    <recommendedName>
        <fullName evidence="4">DUF4364 family protein</fullName>
    </recommendedName>
</protein>
<name>A0A494YVG8_9BACL</name>
<organism evidence="2 3">
    <name type="scientific">Ureibacillus endophyticus</name>
    <dbReference type="NCBI Taxonomy" id="1978490"/>
    <lineage>
        <taxon>Bacteria</taxon>
        <taxon>Bacillati</taxon>
        <taxon>Bacillota</taxon>
        <taxon>Bacilli</taxon>
        <taxon>Bacillales</taxon>
        <taxon>Caryophanaceae</taxon>
        <taxon>Ureibacillus</taxon>
    </lineage>
</organism>